<evidence type="ECO:0000313" key="5">
    <source>
        <dbReference type="Proteomes" id="UP000193529"/>
    </source>
</evidence>
<evidence type="ECO:0000256" key="2">
    <source>
        <dbReference type="ARBA" id="ARBA00023002"/>
    </source>
</evidence>
<evidence type="ECO:0000313" key="4">
    <source>
        <dbReference type="EMBL" id="ORW25778.1"/>
    </source>
</evidence>
<dbReference type="Gene3D" id="3.40.50.720">
    <property type="entry name" value="NAD(P)-binding Rossmann-like Domain"/>
    <property type="match status" value="1"/>
</dbReference>
<dbReference type="Pfam" id="PF00106">
    <property type="entry name" value="adh_short"/>
    <property type="match status" value="1"/>
</dbReference>
<dbReference type="PRINTS" id="PR00081">
    <property type="entry name" value="GDHRDH"/>
</dbReference>
<dbReference type="EMBL" id="LQPJ01000094">
    <property type="protein sequence ID" value="ORW25778.1"/>
    <property type="molecule type" value="Genomic_DNA"/>
</dbReference>
<dbReference type="GO" id="GO:0016491">
    <property type="term" value="F:oxidoreductase activity"/>
    <property type="evidence" value="ECO:0007669"/>
    <property type="project" value="UniProtKB-KW"/>
</dbReference>
<protein>
    <submittedName>
        <fullName evidence="4">Oxidoreductase</fullName>
    </submittedName>
</protein>
<accession>A0A1X1ZRA5</accession>
<dbReference type="Proteomes" id="UP000193529">
    <property type="component" value="Unassembled WGS sequence"/>
</dbReference>
<comment type="caution">
    <text evidence="4">The sequence shown here is derived from an EMBL/GenBank/DDBJ whole genome shotgun (WGS) entry which is preliminary data.</text>
</comment>
<organism evidence="4 5">
    <name type="scientific">Mycobacterium palustre</name>
    <dbReference type="NCBI Taxonomy" id="153971"/>
    <lineage>
        <taxon>Bacteria</taxon>
        <taxon>Bacillati</taxon>
        <taxon>Actinomycetota</taxon>
        <taxon>Actinomycetes</taxon>
        <taxon>Mycobacteriales</taxon>
        <taxon>Mycobacteriaceae</taxon>
        <taxon>Mycobacterium</taxon>
        <taxon>Mycobacterium simiae complex</taxon>
    </lineage>
</organism>
<reference evidence="4 5" key="1">
    <citation type="submission" date="2016-01" db="EMBL/GenBank/DDBJ databases">
        <title>The new phylogeny of the genus Mycobacterium.</title>
        <authorList>
            <person name="Tarcisio F."/>
            <person name="Conor M."/>
            <person name="Antonella G."/>
            <person name="Elisabetta G."/>
            <person name="Giulia F.S."/>
            <person name="Sara T."/>
            <person name="Anna F."/>
            <person name="Clotilde B."/>
            <person name="Roberto B."/>
            <person name="Veronica D.S."/>
            <person name="Fabio R."/>
            <person name="Monica P."/>
            <person name="Olivier J."/>
            <person name="Enrico T."/>
            <person name="Nicola S."/>
        </authorList>
    </citation>
    <scope>NUCLEOTIDE SEQUENCE [LARGE SCALE GENOMIC DNA]</scope>
    <source>
        <strain evidence="4 5">DSM 44572</strain>
    </source>
</reference>
<dbReference type="AlphaFoldDB" id="A0A1X1ZRA5"/>
<name>A0A1X1ZRA5_9MYCO</name>
<dbReference type="PRINTS" id="PR00080">
    <property type="entry name" value="SDRFAMILY"/>
</dbReference>
<gene>
    <name evidence="4" type="ORF">AWC19_06275</name>
</gene>
<dbReference type="InterPro" id="IPR002347">
    <property type="entry name" value="SDR_fam"/>
</dbReference>
<sequence>MQMSGNTILVTGGGTGIGRGLAESFHRLGNDVVIAGRRREPLQTASEANPGMQFLLLDQGDAADIARFSAELFDRYPDLNVLINNAGIQLREDLTAGDAGAAEQTVAINLLGPIRLTAALLPALLKQPRATILNVTSGLAFMPQALTPTYCATKAALHSYTQSLRFQLRESPIQVIEIVPPKVQTALQGEHGFDPAAMPLDDYIAETMTLLHNQPDADEIVVERAKGFRFAERSGKFDEIHTSLNTKIYAELRPTSGS</sequence>
<proteinExistence type="inferred from homology"/>
<keyword evidence="2" id="KW-0560">Oxidoreductase</keyword>
<dbReference type="RefSeq" id="WP_085078024.1">
    <property type="nucleotide sequence ID" value="NZ_JACKRZ010000014.1"/>
</dbReference>
<evidence type="ECO:0000256" key="1">
    <source>
        <dbReference type="ARBA" id="ARBA00006484"/>
    </source>
</evidence>
<dbReference type="STRING" id="153971.AWC19_06275"/>
<dbReference type="SUPFAM" id="SSF51735">
    <property type="entry name" value="NAD(P)-binding Rossmann-fold domains"/>
    <property type="match status" value="1"/>
</dbReference>
<comment type="similarity">
    <text evidence="1 3">Belongs to the short-chain dehydrogenases/reductases (SDR) family.</text>
</comment>
<dbReference type="PANTHER" id="PTHR44169">
    <property type="entry name" value="NADPH-DEPENDENT 1-ACYLDIHYDROXYACETONE PHOSPHATE REDUCTASE"/>
    <property type="match status" value="1"/>
</dbReference>
<keyword evidence="5" id="KW-1185">Reference proteome</keyword>
<dbReference type="InterPro" id="IPR020904">
    <property type="entry name" value="Sc_DH/Rdtase_CS"/>
</dbReference>
<dbReference type="OrthoDB" id="9810734at2"/>
<dbReference type="PANTHER" id="PTHR44169:SF6">
    <property type="entry name" value="NADPH-DEPENDENT 1-ACYLDIHYDROXYACETONE PHOSPHATE REDUCTASE"/>
    <property type="match status" value="1"/>
</dbReference>
<dbReference type="InterPro" id="IPR036291">
    <property type="entry name" value="NAD(P)-bd_dom_sf"/>
</dbReference>
<dbReference type="PROSITE" id="PS00061">
    <property type="entry name" value="ADH_SHORT"/>
    <property type="match status" value="1"/>
</dbReference>
<evidence type="ECO:0000256" key="3">
    <source>
        <dbReference type="RuleBase" id="RU000363"/>
    </source>
</evidence>